<sequence>MENSFIPCYSESEIYFSSVQTLLQYPMRQYLFSQHSSEERISPIKVPLQSYLNNGRITKNTLSLYNMVYSFCSTKLPDDSANAGAPHPHPLQNSTPFCFTCFDGLLYKMQMITPFKPPENRCKLCMRAGC</sequence>
<organism evidence="1 2">
    <name type="scientific">Caerostris extrusa</name>
    <name type="common">Bark spider</name>
    <name type="synonym">Caerostris bankana</name>
    <dbReference type="NCBI Taxonomy" id="172846"/>
    <lineage>
        <taxon>Eukaryota</taxon>
        <taxon>Metazoa</taxon>
        <taxon>Ecdysozoa</taxon>
        <taxon>Arthropoda</taxon>
        <taxon>Chelicerata</taxon>
        <taxon>Arachnida</taxon>
        <taxon>Araneae</taxon>
        <taxon>Araneomorphae</taxon>
        <taxon>Entelegynae</taxon>
        <taxon>Araneoidea</taxon>
        <taxon>Araneidae</taxon>
        <taxon>Caerostris</taxon>
    </lineage>
</organism>
<gene>
    <name evidence="1" type="ORF">CEXT_476551</name>
</gene>
<comment type="caution">
    <text evidence="1">The sequence shown here is derived from an EMBL/GenBank/DDBJ whole genome shotgun (WGS) entry which is preliminary data.</text>
</comment>
<dbReference type="AlphaFoldDB" id="A0AAV4XDR9"/>
<keyword evidence="2" id="KW-1185">Reference proteome</keyword>
<evidence type="ECO:0000313" key="2">
    <source>
        <dbReference type="Proteomes" id="UP001054945"/>
    </source>
</evidence>
<dbReference type="Proteomes" id="UP001054945">
    <property type="component" value="Unassembled WGS sequence"/>
</dbReference>
<name>A0AAV4XDR9_CAEEX</name>
<evidence type="ECO:0000313" key="1">
    <source>
        <dbReference type="EMBL" id="GIY91924.1"/>
    </source>
</evidence>
<proteinExistence type="predicted"/>
<reference evidence="1 2" key="1">
    <citation type="submission" date="2021-06" db="EMBL/GenBank/DDBJ databases">
        <title>Caerostris extrusa draft genome.</title>
        <authorList>
            <person name="Kono N."/>
            <person name="Arakawa K."/>
        </authorList>
    </citation>
    <scope>NUCLEOTIDE SEQUENCE [LARGE SCALE GENOMIC DNA]</scope>
</reference>
<dbReference type="EMBL" id="BPLR01000071">
    <property type="protein sequence ID" value="GIY91924.1"/>
    <property type="molecule type" value="Genomic_DNA"/>
</dbReference>
<accession>A0AAV4XDR9</accession>
<protein>
    <submittedName>
        <fullName evidence="1">Uncharacterized protein</fullName>
    </submittedName>
</protein>